<dbReference type="PANTHER" id="PTHR30118:SF15">
    <property type="entry name" value="TRANSCRIPTIONAL REGULATORY PROTEIN"/>
    <property type="match status" value="1"/>
</dbReference>
<evidence type="ECO:0000313" key="7">
    <source>
        <dbReference type="Proteomes" id="UP000076643"/>
    </source>
</evidence>
<dbReference type="GeneID" id="57364759"/>
<dbReference type="Pfam" id="PF00126">
    <property type="entry name" value="HTH_1"/>
    <property type="match status" value="1"/>
</dbReference>
<dbReference type="PATRIC" id="fig|1365250.3.peg.4907"/>
<comment type="caution">
    <text evidence="6">The sequence shown here is derived from an EMBL/GenBank/DDBJ whole genome shotgun (WGS) entry which is preliminary data.</text>
</comment>
<keyword evidence="2" id="KW-0805">Transcription regulation</keyword>
<gene>
    <name evidence="6" type="ORF">N475_24505</name>
</gene>
<dbReference type="Pfam" id="PF03466">
    <property type="entry name" value="LysR_substrate"/>
    <property type="match status" value="1"/>
</dbReference>
<dbReference type="InterPro" id="IPR050389">
    <property type="entry name" value="LysR-type_TF"/>
</dbReference>
<dbReference type="GO" id="GO:0003700">
    <property type="term" value="F:DNA-binding transcription factor activity"/>
    <property type="evidence" value="ECO:0007669"/>
    <property type="project" value="InterPro"/>
</dbReference>
<accession>A0A166UHV5</accession>
<sequence length="304" mass="34365">MSFADFQWRNIDLNLLVSFAYLYRYESVSVAAEKNCVSQSAMSHSLARLRTLFDDPLFERKGHKMVPTERAHMLSPTITQILASVTHELLTTATFEPSLYQGVCRIGLTDYAEFIFAPLIYDAIRQQAPNAQVSFINVNRSNYVTLAEQEKLDVVIGSIPTLDSAFHCEYLYTERHVCIADPKMVEIESGLTVSQFAGVEHALVSPDGQLSTQVDKVLQDQGMSRKVTVATRNFLTIQSLLKQRRLIAIVPQKMAEIACQSHGLGRFSPPITVPDFDISMLWFSRKERDDKSIWLRQLLKAVIS</sequence>
<dbReference type="InterPro" id="IPR000847">
    <property type="entry name" value="LysR_HTH_N"/>
</dbReference>
<keyword evidence="7" id="KW-1185">Reference proteome</keyword>
<dbReference type="AlphaFoldDB" id="A0A166UHV5"/>
<evidence type="ECO:0000313" key="6">
    <source>
        <dbReference type="EMBL" id="KZN30690.1"/>
    </source>
</evidence>
<reference evidence="6 7" key="1">
    <citation type="submission" date="2013-07" db="EMBL/GenBank/DDBJ databases">
        <title>Comparative Genomic and Metabolomic Analysis of Twelve Strains of Pseudoalteromonas luteoviolacea.</title>
        <authorList>
            <person name="Vynne N.G."/>
            <person name="Mansson M."/>
            <person name="Gram L."/>
        </authorList>
    </citation>
    <scope>NUCLEOTIDE SEQUENCE [LARGE SCALE GENOMIC DNA]</scope>
    <source>
        <strain evidence="6 7">DSM 6061</strain>
    </source>
</reference>
<dbReference type="Gene3D" id="3.40.190.10">
    <property type="entry name" value="Periplasmic binding protein-like II"/>
    <property type="match status" value="2"/>
</dbReference>
<dbReference type="PANTHER" id="PTHR30118">
    <property type="entry name" value="HTH-TYPE TRANSCRIPTIONAL REGULATOR LEUO-RELATED"/>
    <property type="match status" value="1"/>
</dbReference>
<name>A0A166UHV5_9GAMM</name>
<dbReference type="SUPFAM" id="SSF46785">
    <property type="entry name" value="Winged helix' DNA-binding domain"/>
    <property type="match status" value="1"/>
</dbReference>
<dbReference type="SUPFAM" id="SSF53850">
    <property type="entry name" value="Periplasmic binding protein-like II"/>
    <property type="match status" value="1"/>
</dbReference>
<dbReference type="Proteomes" id="UP000076643">
    <property type="component" value="Unassembled WGS sequence"/>
</dbReference>
<organism evidence="6 7">
    <name type="scientific">Pseudoalteromonas luteoviolacea DSM 6061</name>
    <dbReference type="NCBI Taxonomy" id="1365250"/>
    <lineage>
        <taxon>Bacteria</taxon>
        <taxon>Pseudomonadati</taxon>
        <taxon>Pseudomonadota</taxon>
        <taxon>Gammaproteobacteria</taxon>
        <taxon>Alteromonadales</taxon>
        <taxon>Pseudoalteromonadaceae</taxon>
        <taxon>Pseudoalteromonas</taxon>
    </lineage>
</organism>
<evidence type="ECO:0000256" key="4">
    <source>
        <dbReference type="ARBA" id="ARBA00023163"/>
    </source>
</evidence>
<feature type="domain" description="HTH lysR-type" evidence="5">
    <location>
        <begin position="11"/>
        <end position="68"/>
    </location>
</feature>
<comment type="similarity">
    <text evidence="1">Belongs to the LysR transcriptional regulatory family.</text>
</comment>
<dbReference type="Gene3D" id="1.10.10.10">
    <property type="entry name" value="Winged helix-like DNA-binding domain superfamily/Winged helix DNA-binding domain"/>
    <property type="match status" value="1"/>
</dbReference>
<evidence type="ECO:0000256" key="1">
    <source>
        <dbReference type="ARBA" id="ARBA00009437"/>
    </source>
</evidence>
<dbReference type="RefSeq" id="WP_063356772.1">
    <property type="nucleotide sequence ID" value="NZ_AQHB01000039.1"/>
</dbReference>
<dbReference type="InterPro" id="IPR036388">
    <property type="entry name" value="WH-like_DNA-bd_sf"/>
</dbReference>
<evidence type="ECO:0000259" key="5">
    <source>
        <dbReference type="PROSITE" id="PS50931"/>
    </source>
</evidence>
<protein>
    <recommendedName>
        <fullName evidence="5">HTH lysR-type domain-containing protein</fullName>
    </recommendedName>
</protein>
<keyword evidence="3" id="KW-0238">DNA-binding</keyword>
<dbReference type="InterPro" id="IPR005119">
    <property type="entry name" value="LysR_subst-bd"/>
</dbReference>
<proteinExistence type="inferred from homology"/>
<dbReference type="EMBL" id="AUYB01000148">
    <property type="protein sequence ID" value="KZN30690.1"/>
    <property type="molecule type" value="Genomic_DNA"/>
</dbReference>
<dbReference type="InterPro" id="IPR036390">
    <property type="entry name" value="WH_DNA-bd_sf"/>
</dbReference>
<evidence type="ECO:0000256" key="3">
    <source>
        <dbReference type="ARBA" id="ARBA00023125"/>
    </source>
</evidence>
<evidence type="ECO:0000256" key="2">
    <source>
        <dbReference type="ARBA" id="ARBA00023015"/>
    </source>
</evidence>
<keyword evidence="4" id="KW-0804">Transcription</keyword>
<dbReference type="PROSITE" id="PS50931">
    <property type="entry name" value="HTH_LYSR"/>
    <property type="match status" value="1"/>
</dbReference>
<dbReference type="GO" id="GO:0003677">
    <property type="term" value="F:DNA binding"/>
    <property type="evidence" value="ECO:0007669"/>
    <property type="project" value="UniProtKB-KW"/>
</dbReference>